<organism evidence="1 2">
    <name type="scientific">Nepenthes gracilis</name>
    <name type="common">Slender pitcher plant</name>
    <dbReference type="NCBI Taxonomy" id="150966"/>
    <lineage>
        <taxon>Eukaryota</taxon>
        <taxon>Viridiplantae</taxon>
        <taxon>Streptophyta</taxon>
        <taxon>Embryophyta</taxon>
        <taxon>Tracheophyta</taxon>
        <taxon>Spermatophyta</taxon>
        <taxon>Magnoliopsida</taxon>
        <taxon>eudicotyledons</taxon>
        <taxon>Gunneridae</taxon>
        <taxon>Pentapetalae</taxon>
        <taxon>Caryophyllales</taxon>
        <taxon>Nepenthaceae</taxon>
        <taxon>Nepenthes</taxon>
    </lineage>
</organism>
<dbReference type="EMBL" id="BSYO01000040">
    <property type="protein sequence ID" value="GMH31567.1"/>
    <property type="molecule type" value="Genomic_DNA"/>
</dbReference>
<dbReference type="Proteomes" id="UP001279734">
    <property type="component" value="Unassembled WGS sequence"/>
</dbReference>
<evidence type="ECO:0000313" key="2">
    <source>
        <dbReference type="Proteomes" id="UP001279734"/>
    </source>
</evidence>
<accession>A0AAD3TLD6</accession>
<protein>
    <submittedName>
        <fullName evidence="1">Uncharacterized protein</fullName>
    </submittedName>
</protein>
<evidence type="ECO:0000313" key="1">
    <source>
        <dbReference type="EMBL" id="GMH31567.1"/>
    </source>
</evidence>
<comment type="caution">
    <text evidence="1">The sequence shown here is derived from an EMBL/GenBank/DDBJ whole genome shotgun (WGS) entry which is preliminary data.</text>
</comment>
<name>A0AAD3TLD6_NEPGR</name>
<gene>
    <name evidence="1" type="ORF">Nepgr_033411</name>
</gene>
<keyword evidence="2" id="KW-1185">Reference proteome</keyword>
<sequence>MDLSSSQTMMLAVRDDTGSLSNMVSCDAQNCKHQHMDDLRTAQYSAKAHEDTAQSDTASYNGSHCWPMPTCSRSAQTNAYNILSLVETSNSVGRLPSDEISIAGVKGDVDADAGTNPRDEHVLLSYSEVILVSMLSSEKQEPEYMYLVLQCSLNKNETRLPTAVLNTSSYADKTMRRIDDARVDEPGISAALSSLQPITDEERLAALDRPSCRDEIIGSPTLGSSHHIVLVDPPCGEPRPYISIGKLRRNITDLRKSVIKCSTKCYCNIFCLGCN</sequence>
<proteinExistence type="predicted"/>
<dbReference type="AlphaFoldDB" id="A0AAD3TLD6"/>
<reference evidence="1" key="1">
    <citation type="submission" date="2023-05" db="EMBL/GenBank/DDBJ databases">
        <title>Nepenthes gracilis genome sequencing.</title>
        <authorList>
            <person name="Fukushima K."/>
        </authorList>
    </citation>
    <scope>NUCLEOTIDE SEQUENCE</scope>
    <source>
        <strain evidence="1">SING2019-196</strain>
    </source>
</reference>